<organism evidence="1">
    <name type="scientific">Arundo donax</name>
    <name type="common">Giant reed</name>
    <name type="synonym">Donax arundinaceus</name>
    <dbReference type="NCBI Taxonomy" id="35708"/>
    <lineage>
        <taxon>Eukaryota</taxon>
        <taxon>Viridiplantae</taxon>
        <taxon>Streptophyta</taxon>
        <taxon>Embryophyta</taxon>
        <taxon>Tracheophyta</taxon>
        <taxon>Spermatophyta</taxon>
        <taxon>Magnoliopsida</taxon>
        <taxon>Liliopsida</taxon>
        <taxon>Poales</taxon>
        <taxon>Poaceae</taxon>
        <taxon>PACMAD clade</taxon>
        <taxon>Arundinoideae</taxon>
        <taxon>Arundineae</taxon>
        <taxon>Arundo</taxon>
    </lineage>
</organism>
<protein>
    <submittedName>
        <fullName evidence="1">Uncharacterized protein</fullName>
    </submittedName>
</protein>
<proteinExistence type="predicted"/>
<name>A0A0A9EF13_ARUDO</name>
<dbReference type="EMBL" id="GBRH01199259">
    <property type="protein sequence ID" value="JAD98636.1"/>
    <property type="molecule type" value="Transcribed_RNA"/>
</dbReference>
<reference evidence="1" key="1">
    <citation type="submission" date="2014-09" db="EMBL/GenBank/DDBJ databases">
        <authorList>
            <person name="Magalhaes I.L.F."/>
            <person name="Oliveira U."/>
            <person name="Santos F.R."/>
            <person name="Vidigal T.H.D.A."/>
            <person name="Brescovit A.D."/>
            <person name="Santos A.J."/>
        </authorList>
    </citation>
    <scope>NUCLEOTIDE SEQUENCE</scope>
    <source>
        <tissue evidence="1">Shoot tissue taken approximately 20 cm above the soil surface</tissue>
    </source>
</reference>
<sequence>MMKAFLLLLKKMMRHYLVAMVRLCLNLLLRLSMVAWLKLQGMG</sequence>
<dbReference type="AlphaFoldDB" id="A0A0A9EF13"/>
<evidence type="ECO:0000313" key="1">
    <source>
        <dbReference type="EMBL" id="JAD98636.1"/>
    </source>
</evidence>
<accession>A0A0A9EF13</accession>
<reference evidence="1" key="2">
    <citation type="journal article" date="2015" name="Data Brief">
        <title>Shoot transcriptome of the giant reed, Arundo donax.</title>
        <authorList>
            <person name="Barrero R.A."/>
            <person name="Guerrero F.D."/>
            <person name="Moolhuijzen P."/>
            <person name="Goolsby J.A."/>
            <person name="Tidwell J."/>
            <person name="Bellgard S.E."/>
            <person name="Bellgard M.I."/>
        </authorList>
    </citation>
    <scope>NUCLEOTIDE SEQUENCE</scope>
    <source>
        <tissue evidence="1">Shoot tissue taken approximately 20 cm above the soil surface</tissue>
    </source>
</reference>